<feature type="compositionally biased region" description="Low complexity" evidence="1">
    <location>
        <begin position="98"/>
        <end position="111"/>
    </location>
</feature>
<dbReference type="VEuPathDB" id="FungiDB:MGYG_09148"/>
<dbReference type="Proteomes" id="UP000002669">
    <property type="component" value="Unassembled WGS sequence"/>
</dbReference>
<feature type="compositionally biased region" description="Low complexity" evidence="1">
    <location>
        <begin position="332"/>
        <end position="347"/>
    </location>
</feature>
<dbReference type="GeneID" id="10025328"/>
<feature type="compositionally biased region" description="Polar residues" evidence="1">
    <location>
        <begin position="398"/>
        <end position="407"/>
    </location>
</feature>
<feature type="compositionally biased region" description="Basic and acidic residues" evidence="1">
    <location>
        <begin position="383"/>
        <end position="395"/>
    </location>
</feature>
<feature type="region of interest" description="Disordered" evidence="1">
    <location>
        <begin position="35"/>
        <end position="111"/>
    </location>
</feature>
<evidence type="ECO:0000313" key="3">
    <source>
        <dbReference type="Proteomes" id="UP000002669"/>
    </source>
</evidence>
<evidence type="ECO:0000313" key="2">
    <source>
        <dbReference type="EMBL" id="EFR04328.1"/>
    </source>
</evidence>
<feature type="compositionally biased region" description="Basic and acidic residues" evidence="1">
    <location>
        <begin position="88"/>
        <end position="97"/>
    </location>
</feature>
<protein>
    <recommendedName>
        <fullName evidence="4">BTB domain-containing protein</fullName>
    </recommendedName>
</protein>
<organism evidence="3">
    <name type="scientific">Arthroderma gypseum (strain ATCC MYA-4604 / CBS 118893)</name>
    <name type="common">Microsporum gypseum</name>
    <dbReference type="NCBI Taxonomy" id="535722"/>
    <lineage>
        <taxon>Eukaryota</taxon>
        <taxon>Fungi</taxon>
        <taxon>Dikarya</taxon>
        <taxon>Ascomycota</taxon>
        <taxon>Pezizomycotina</taxon>
        <taxon>Eurotiomycetes</taxon>
        <taxon>Eurotiomycetidae</taxon>
        <taxon>Onygenales</taxon>
        <taxon>Arthrodermataceae</taxon>
        <taxon>Nannizzia</taxon>
    </lineage>
</organism>
<dbReference type="InParanoid" id="E4V2V4"/>
<evidence type="ECO:0008006" key="4">
    <source>
        <dbReference type="Google" id="ProtNLM"/>
    </source>
</evidence>
<dbReference type="EMBL" id="DS989828">
    <property type="protein sequence ID" value="EFR04328.1"/>
    <property type="molecule type" value="Genomic_DNA"/>
</dbReference>
<accession>E4V2V4</accession>
<dbReference type="OrthoDB" id="4172847at2759"/>
<feature type="region of interest" description="Disordered" evidence="1">
    <location>
        <begin position="303"/>
        <end position="407"/>
    </location>
</feature>
<evidence type="ECO:0000256" key="1">
    <source>
        <dbReference type="SAM" id="MobiDB-lite"/>
    </source>
</evidence>
<dbReference type="HOGENOM" id="CLU_057572_0_0_1"/>
<keyword evidence="3" id="KW-1185">Reference proteome</keyword>
<dbReference type="RefSeq" id="XP_003170091.1">
    <property type="nucleotide sequence ID" value="XM_003170043.1"/>
</dbReference>
<feature type="compositionally biased region" description="Polar residues" evidence="1">
    <location>
        <begin position="372"/>
        <end position="381"/>
    </location>
</feature>
<dbReference type="AlphaFoldDB" id="E4V2V4"/>
<feature type="compositionally biased region" description="Polar residues" evidence="1">
    <location>
        <begin position="307"/>
        <end position="325"/>
    </location>
</feature>
<sequence length="407" mass="45382">MPVKRYYSSSHTPPSRVAERANVIGQLDDLVDGYSSDSPSSVYDILSDSETPILTKRQRQMAPRRSTSSQTARKKRAASTSAAAQKAIPEKRQKTVEPAEPAEPVESVSEATALPTKSLNQFKSTVRFIIGPDEEEFQVHSFLLESTGLASLFEVENSTGPVRRRDIDSNTFTNFVEWLYSTYMRPGVTVDTNVEYGKVIALYCVGQKLGGGESWKVLVMKQMLELFDQAGRKVPGQLASVIYERFPKGNEMRHLWVTFNVLGEADGECTNIEFLQDLNQMQRRVIQEHKPDMEDLLQPFRKPEQANGASTPGHQLPSRNGTATQYVKRLAETQAQQQERQLQLQLQPESTPQPNRVGRTEPGSTPTPPPNISGSGSGLRSQKSREITTCEDLLRKFQTGQPRGNAP</sequence>
<name>E4V2V4_ARTGP</name>
<dbReference type="OMA" id="EWLYGAH"/>
<proteinExistence type="predicted"/>
<dbReference type="STRING" id="535722.E4V2V4"/>
<dbReference type="eggNOG" id="ENOG502TDXS">
    <property type="taxonomic scope" value="Eukaryota"/>
</dbReference>
<reference evidence="3" key="1">
    <citation type="journal article" date="2012" name="MBio">
        <title>Comparative genome analysis of Trichophyton rubrum and related dermatophytes reveals candidate genes involved in infection.</title>
        <authorList>
            <person name="Martinez D.A."/>
            <person name="Oliver B.G."/>
            <person name="Graeser Y."/>
            <person name="Goldberg J.M."/>
            <person name="Li W."/>
            <person name="Martinez-Rossi N.M."/>
            <person name="Monod M."/>
            <person name="Shelest E."/>
            <person name="Barton R.C."/>
            <person name="Birch E."/>
            <person name="Brakhage A.A."/>
            <person name="Chen Z."/>
            <person name="Gurr S.J."/>
            <person name="Heiman D."/>
            <person name="Heitman J."/>
            <person name="Kosti I."/>
            <person name="Rossi A."/>
            <person name="Saif S."/>
            <person name="Samalova M."/>
            <person name="Saunders C.W."/>
            <person name="Shea T."/>
            <person name="Summerbell R.C."/>
            <person name="Xu J."/>
            <person name="Young S."/>
            <person name="Zeng Q."/>
            <person name="Birren B.W."/>
            <person name="Cuomo C.A."/>
            <person name="White T.C."/>
        </authorList>
    </citation>
    <scope>NUCLEOTIDE SEQUENCE [LARGE SCALE GENOMIC DNA]</scope>
    <source>
        <strain evidence="3">ATCC MYA-4604 / CBS 118893</strain>
    </source>
</reference>
<gene>
    <name evidence="2" type="ORF">MGYG_09148</name>
</gene>